<gene>
    <name evidence="1" type="ORF">SKAU_G00285290</name>
</gene>
<dbReference type="EMBL" id="JAINUF010000011">
    <property type="protein sequence ID" value="KAJ8347128.1"/>
    <property type="molecule type" value="Genomic_DNA"/>
</dbReference>
<evidence type="ECO:0000313" key="1">
    <source>
        <dbReference type="EMBL" id="KAJ8347128.1"/>
    </source>
</evidence>
<reference evidence="1" key="1">
    <citation type="journal article" date="2023" name="Science">
        <title>Genome structures resolve the early diversification of teleost fishes.</title>
        <authorList>
            <person name="Parey E."/>
            <person name="Louis A."/>
            <person name="Montfort J."/>
            <person name="Bouchez O."/>
            <person name="Roques C."/>
            <person name="Iampietro C."/>
            <person name="Lluch J."/>
            <person name="Castinel A."/>
            <person name="Donnadieu C."/>
            <person name="Desvignes T."/>
            <person name="Floi Bucao C."/>
            <person name="Jouanno E."/>
            <person name="Wen M."/>
            <person name="Mejri S."/>
            <person name="Dirks R."/>
            <person name="Jansen H."/>
            <person name="Henkel C."/>
            <person name="Chen W.J."/>
            <person name="Zahm M."/>
            <person name="Cabau C."/>
            <person name="Klopp C."/>
            <person name="Thompson A.W."/>
            <person name="Robinson-Rechavi M."/>
            <person name="Braasch I."/>
            <person name="Lecointre G."/>
            <person name="Bobe J."/>
            <person name="Postlethwait J.H."/>
            <person name="Berthelot C."/>
            <person name="Roest Crollius H."/>
            <person name="Guiguen Y."/>
        </authorList>
    </citation>
    <scope>NUCLEOTIDE SEQUENCE</scope>
    <source>
        <strain evidence="1">WJC10195</strain>
    </source>
</reference>
<dbReference type="Proteomes" id="UP001152622">
    <property type="component" value="Chromosome 11"/>
</dbReference>
<evidence type="ECO:0000313" key="2">
    <source>
        <dbReference type="Proteomes" id="UP001152622"/>
    </source>
</evidence>
<sequence length="72" mass="7920">MLQPAVCLCERDPFERTQIPRLSSFICAHPCALPSAPLPDTHFGRGLFLEICCSPHRLCTLLLPLIGCCPVT</sequence>
<dbReference type="AlphaFoldDB" id="A0A9Q1EY41"/>
<proteinExistence type="predicted"/>
<organism evidence="1 2">
    <name type="scientific">Synaphobranchus kaupii</name>
    <name type="common">Kaup's arrowtooth eel</name>
    <dbReference type="NCBI Taxonomy" id="118154"/>
    <lineage>
        <taxon>Eukaryota</taxon>
        <taxon>Metazoa</taxon>
        <taxon>Chordata</taxon>
        <taxon>Craniata</taxon>
        <taxon>Vertebrata</taxon>
        <taxon>Euteleostomi</taxon>
        <taxon>Actinopterygii</taxon>
        <taxon>Neopterygii</taxon>
        <taxon>Teleostei</taxon>
        <taxon>Anguilliformes</taxon>
        <taxon>Synaphobranchidae</taxon>
        <taxon>Synaphobranchus</taxon>
    </lineage>
</organism>
<protein>
    <submittedName>
        <fullName evidence="1">Uncharacterized protein</fullName>
    </submittedName>
</protein>
<accession>A0A9Q1EY41</accession>
<name>A0A9Q1EY41_SYNKA</name>
<comment type="caution">
    <text evidence="1">The sequence shown here is derived from an EMBL/GenBank/DDBJ whole genome shotgun (WGS) entry which is preliminary data.</text>
</comment>
<keyword evidence="2" id="KW-1185">Reference proteome</keyword>